<keyword evidence="7" id="KW-1185">Reference proteome</keyword>
<feature type="transmembrane region" description="Helical" evidence="5">
    <location>
        <begin position="44"/>
        <end position="60"/>
    </location>
</feature>
<comment type="caution">
    <text evidence="6">The sequence shown here is derived from an EMBL/GenBank/DDBJ whole genome shotgun (WGS) entry which is preliminary data.</text>
</comment>
<reference evidence="6 7" key="1">
    <citation type="submission" date="2013-09" db="EMBL/GenBank/DDBJ databases">
        <title>Whole genome shotgun sequence of Novosphingobium tardaugens NBRC 16725.</title>
        <authorList>
            <person name="Isaki S."/>
            <person name="Hosoyama A."/>
            <person name="Tsuchikane K."/>
            <person name="Katsumata H."/>
            <person name="Ando Y."/>
            <person name="Yamazaki S."/>
            <person name="Fujita N."/>
        </authorList>
    </citation>
    <scope>NUCLEOTIDE SEQUENCE [LARGE SCALE GENOMIC DNA]</scope>
    <source>
        <strain evidence="6 7">NBRC 16725</strain>
    </source>
</reference>
<evidence type="ECO:0000256" key="1">
    <source>
        <dbReference type="ARBA" id="ARBA00004141"/>
    </source>
</evidence>
<evidence type="ECO:0000313" key="6">
    <source>
        <dbReference type="EMBL" id="GAD48974.1"/>
    </source>
</evidence>
<dbReference type="Gene3D" id="1.20.1550.10">
    <property type="entry name" value="DsbB-like"/>
    <property type="match status" value="1"/>
</dbReference>
<keyword evidence="4 5" id="KW-0472">Membrane</keyword>
<dbReference type="KEGG" id="ntd:EGO55_08355"/>
<dbReference type="Proteomes" id="UP000016568">
    <property type="component" value="Unassembled WGS sequence"/>
</dbReference>
<dbReference type="GO" id="GO:0016020">
    <property type="term" value="C:membrane"/>
    <property type="evidence" value="ECO:0007669"/>
    <property type="project" value="UniProtKB-SubCell"/>
</dbReference>
<evidence type="ECO:0000256" key="3">
    <source>
        <dbReference type="ARBA" id="ARBA00022989"/>
    </source>
</evidence>
<dbReference type="EMBL" id="BASZ01000004">
    <property type="protein sequence ID" value="GAD48974.1"/>
    <property type="molecule type" value="Genomic_DNA"/>
</dbReference>
<dbReference type="InterPro" id="IPR023380">
    <property type="entry name" value="DsbB-like_sf"/>
</dbReference>
<dbReference type="SUPFAM" id="SSF158442">
    <property type="entry name" value="DsbB-like"/>
    <property type="match status" value="1"/>
</dbReference>
<evidence type="ECO:0000256" key="4">
    <source>
        <dbReference type="ARBA" id="ARBA00023136"/>
    </source>
</evidence>
<dbReference type="AlphaFoldDB" id="U2ZUC1"/>
<evidence type="ECO:0000313" key="7">
    <source>
        <dbReference type="Proteomes" id="UP000016568"/>
    </source>
</evidence>
<feature type="transmembrane region" description="Helical" evidence="5">
    <location>
        <begin position="12"/>
        <end position="32"/>
    </location>
</feature>
<sequence length="171" mass="18004">MAGALSVRQANILALIVPAGLLAGAYVGQYAFGLYPCEMCWWQRYPHFVAVALAAIGFVASPRQLWVSLAAVAILVSGLIGAFHAGVEYRWWEGLTACSGTVGSAGGDPLEAIFAKPLVQCDQVQWELAGISLAGWNFLFSTLGALAIFVLLAKGGPNRKGPKDKGLPDAQ</sequence>
<dbReference type="Pfam" id="PF02600">
    <property type="entry name" value="DsbB"/>
    <property type="match status" value="1"/>
</dbReference>
<comment type="subcellular location">
    <subcellularLocation>
        <location evidence="1">Membrane</location>
        <topology evidence="1">Multi-pass membrane protein</topology>
    </subcellularLocation>
</comment>
<name>U2ZUC1_9SPHN</name>
<evidence type="ECO:0000256" key="2">
    <source>
        <dbReference type="ARBA" id="ARBA00022692"/>
    </source>
</evidence>
<proteinExistence type="predicted"/>
<keyword evidence="2 5" id="KW-0812">Transmembrane</keyword>
<keyword evidence="3 5" id="KW-1133">Transmembrane helix</keyword>
<feature type="transmembrane region" description="Helical" evidence="5">
    <location>
        <begin position="67"/>
        <end position="87"/>
    </location>
</feature>
<feature type="transmembrane region" description="Helical" evidence="5">
    <location>
        <begin position="133"/>
        <end position="153"/>
    </location>
</feature>
<dbReference type="OrthoDB" id="9808637at2"/>
<dbReference type="GO" id="GO:0015035">
    <property type="term" value="F:protein-disulfide reductase activity"/>
    <property type="evidence" value="ECO:0007669"/>
    <property type="project" value="InterPro"/>
</dbReference>
<dbReference type="RefSeq" id="WP_021689881.1">
    <property type="nucleotide sequence ID" value="NZ_BASZ01000004.1"/>
</dbReference>
<dbReference type="InterPro" id="IPR003752">
    <property type="entry name" value="DiS_bond_form_DsbB/BdbC"/>
</dbReference>
<dbReference type="GO" id="GO:0006457">
    <property type="term" value="P:protein folding"/>
    <property type="evidence" value="ECO:0007669"/>
    <property type="project" value="InterPro"/>
</dbReference>
<protein>
    <submittedName>
        <fullName evidence="6">Putative oxidoreductase</fullName>
    </submittedName>
</protein>
<organism evidence="6 7">
    <name type="scientific">Caenibius tardaugens NBRC 16725</name>
    <dbReference type="NCBI Taxonomy" id="1219035"/>
    <lineage>
        <taxon>Bacteria</taxon>
        <taxon>Pseudomonadati</taxon>
        <taxon>Pseudomonadota</taxon>
        <taxon>Alphaproteobacteria</taxon>
        <taxon>Sphingomonadales</taxon>
        <taxon>Erythrobacteraceae</taxon>
        <taxon>Caenibius</taxon>
    </lineage>
</organism>
<gene>
    <name evidence="6" type="ORF">NT2_04_03870</name>
</gene>
<evidence type="ECO:0000256" key="5">
    <source>
        <dbReference type="SAM" id="Phobius"/>
    </source>
</evidence>
<dbReference type="eggNOG" id="COG1495">
    <property type="taxonomic scope" value="Bacteria"/>
</dbReference>
<accession>U2ZUC1</accession>